<dbReference type="PANTHER" id="PTHR47360">
    <property type="entry name" value="MUREIN DD-ENDOPEPTIDASE MEPS/MUREIN LD-CARBOXYPEPTIDASE"/>
    <property type="match status" value="1"/>
</dbReference>
<evidence type="ECO:0000256" key="2">
    <source>
        <dbReference type="ARBA" id="ARBA00022670"/>
    </source>
</evidence>
<evidence type="ECO:0000259" key="7">
    <source>
        <dbReference type="PROSITE" id="PS51935"/>
    </source>
</evidence>
<keyword evidence="9" id="KW-1185">Reference proteome</keyword>
<dbReference type="Proteomes" id="UP000247345">
    <property type="component" value="Unassembled WGS sequence"/>
</dbReference>
<reference evidence="8 9" key="1">
    <citation type="submission" date="2016-12" db="EMBL/GenBank/DDBJ databases">
        <title>Trade-off between light-utilization and light-protection in marine flavobacteria.</title>
        <authorList>
            <person name="Kumagai Y."/>
            <person name="Yoshizawa S."/>
            <person name="Kogure K."/>
            <person name="Iwasaki W."/>
        </authorList>
    </citation>
    <scope>NUCLEOTIDE SEQUENCE [LARGE SCALE GENOMIC DNA]</scope>
    <source>
        <strain evidence="8 9">KCTC 12100</strain>
    </source>
</reference>
<gene>
    <name evidence="8" type="ORF">BTO14_14770</name>
</gene>
<dbReference type="GO" id="GO:0006508">
    <property type="term" value="P:proteolysis"/>
    <property type="evidence" value="ECO:0007669"/>
    <property type="project" value="UniProtKB-KW"/>
</dbReference>
<dbReference type="PROSITE" id="PS51257">
    <property type="entry name" value="PROKAR_LIPOPROTEIN"/>
    <property type="match status" value="1"/>
</dbReference>
<evidence type="ECO:0000256" key="1">
    <source>
        <dbReference type="ARBA" id="ARBA00007074"/>
    </source>
</evidence>
<sequence>MKKWGFLLVVISLLLSSCSSTKTVVKKTTKPTTKVDRIVSNALKYKGVRYKFGGTTKKGMDCSGVVHVAFDSENVQLPRISRDMAKRGEKISLSKVKKGDLLFFRTSKSKRSINHVGLVVSHTKGQIKFVHATTSRGVIVSNLSEKYWKKAFVKATTIL</sequence>
<comment type="similarity">
    <text evidence="1">Belongs to the peptidase C40 family.</text>
</comment>
<evidence type="ECO:0000256" key="5">
    <source>
        <dbReference type="ARBA" id="ARBA00022807"/>
    </source>
</evidence>
<keyword evidence="3 6" id="KW-0732">Signal</keyword>
<dbReference type="EMBL" id="MSCK01000002">
    <property type="protein sequence ID" value="PQJ69281.1"/>
    <property type="molecule type" value="Genomic_DNA"/>
</dbReference>
<feature type="domain" description="NlpC/P60" evidence="7">
    <location>
        <begin position="32"/>
        <end position="159"/>
    </location>
</feature>
<accession>A0A2P6C8N1</accession>
<evidence type="ECO:0000256" key="6">
    <source>
        <dbReference type="SAM" id="SignalP"/>
    </source>
</evidence>
<dbReference type="Gene3D" id="3.90.1720.10">
    <property type="entry name" value="endopeptidase domain like (from Nostoc punctiforme)"/>
    <property type="match status" value="1"/>
</dbReference>
<dbReference type="PROSITE" id="PS51935">
    <property type="entry name" value="NLPC_P60"/>
    <property type="match status" value="1"/>
</dbReference>
<dbReference type="SUPFAM" id="SSF54001">
    <property type="entry name" value="Cysteine proteinases"/>
    <property type="match status" value="1"/>
</dbReference>
<protein>
    <submittedName>
        <fullName evidence="8">Glycoside hydrolase</fullName>
    </submittedName>
</protein>
<organism evidence="8 9">
    <name type="scientific">Polaribacter butkevichii</name>
    <dbReference type="NCBI Taxonomy" id="218490"/>
    <lineage>
        <taxon>Bacteria</taxon>
        <taxon>Pseudomonadati</taxon>
        <taxon>Bacteroidota</taxon>
        <taxon>Flavobacteriia</taxon>
        <taxon>Flavobacteriales</taxon>
        <taxon>Flavobacteriaceae</taxon>
    </lineage>
</organism>
<feature type="signal peptide" evidence="6">
    <location>
        <begin position="1"/>
        <end position="22"/>
    </location>
</feature>
<dbReference type="OrthoDB" id="9807055at2"/>
<keyword evidence="2" id="KW-0645">Protease</keyword>
<proteinExistence type="inferred from homology"/>
<feature type="chain" id="PRO_5015203532" evidence="6">
    <location>
        <begin position="23"/>
        <end position="159"/>
    </location>
</feature>
<evidence type="ECO:0000256" key="4">
    <source>
        <dbReference type="ARBA" id="ARBA00022801"/>
    </source>
</evidence>
<dbReference type="PANTHER" id="PTHR47360:SF1">
    <property type="entry name" value="ENDOPEPTIDASE NLPC-RELATED"/>
    <property type="match status" value="1"/>
</dbReference>
<dbReference type="GO" id="GO:0008234">
    <property type="term" value="F:cysteine-type peptidase activity"/>
    <property type="evidence" value="ECO:0007669"/>
    <property type="project" value="UniProtKB-KW"/>
</dbReference>
<dbReference type="InterPro" id="IPR052062">
    <property type="entry name" value="Murein_DD/LD_carboxypeptidase"/>
</dbReference>
<dbReference type="Pfam" id="PF00877">
    <property type="entry name" value="NLPC_P60"/>
    <property type="match status" value="1"/>
</dbReference>
<evidence type="ECO:0000256" key="3">
    <source>
        <dbReference type="ARBA" id="ARBA00022729"/>
    </source>
</evidence>
<dbReference type="AlphaFoldDB" id="A0A2P6C8N1"/>
<keyword evidence="4 8" id="KW-0378">Hydrolase</keyword>
<dbReference type="InterPro" id="IPR000064">
    <property type="entry name" value="NLP_P60_dom"/>
</dbReference>
<evidence type="ECO:0000313" key="9">
    <source>
        <dbReference type="Proteomes" id="UP000247345"/>
    </source>
</evidence>
<dbReference type="RefSeq" id="WP_105050211.1">
    <property type="nucleotide sequence ID" value="NZ_CP150661.1"/>
</dbReference>
<name>A0A2P6C8N1_9FLAO</name>
<dbReference type="InterPro" id="IPR038765">
    <property type="entry name" value="Papain-like_cys_pep_sf"/>
</dbReference>
<keyword evidence="5" id="KW-0788">Thiol protease</keyword>
<evidence type="ECO:0000313" key="8">
    <source>
        <dbReference type="EMBL" id="PQJ69281.1"/>
    </source>
</evidence>
<comment type="caution">
    <text evidence="8">The sequence shown here is derived from an EMBL/GenBank/DDBJ whole genome shotgun (WGS) entry which is preliminary data.</text>
</comment>